<evidence type="ECO:0000313" key="1">
    <source>
        <dbReference type="EMBL" id="GCB89103.1"/>
    </source>
</evidence>
<dbReference type="InterPro" id="IPR032710">
    <property type="entry name" value="NTF2-like_dom_sf"/>
</dbReference>
<dbReference type="RefSeq" id="WP_016571280.1">
    <property type="nucleotide sequence ID" value="NZ_BHXC01000006.1"/>
</dbReference>
<comment type="caution">
    <text evidence="1">The sequence shown here is derived from an EMBL/GenBank/DDBJ whole genome shotgun (WGS) entry which is preliminary data.</text>
</comment>
<dbReference type="Gene3D" id="3.10.450.50">
    <property type="match status" value="1"/>
</dbReference>
<proteinExistence type="predicted"/>
<name>A0A401QUV9_STRNR</name>
<dbReference type="EMBL" id="BHXC01000006">
    <property type="protein sequence ID" value="GCB89103.1"/>
    <property type="molecule type" value="Genomic_DNA"/>
</dbReference>
<accession>A0A401QUV9</accession>
<protein>
    <recommendedName>
        <fullName evidence="3">SnoaL-like domain-containing protein</fullName>
    </recommendedName>
</protein>
<gene>
    <name evidence="1" type="ORF">SALB_01777</name>
</gene>
<dbReference type="SUPFAM" id="SSF54427">
    <property type="entry name" value="NTF2-like"/>
    <property type="match status" value="1"/>
</dbReference>
<sequence>MTDTTIDGSIGLSDRAVHDNSALKELLTLLASDATVRIGPGSVRGCAANAAFSRAHLATFADSRHYWDTAVFEDGTLRAEWAAASRMADGQLMAVARVEHAQLDGNGLIADLRNEFARLHGQDVVAVGELTVVDPSGDYGGEREEGLGLARVTPLQAAAVG</sequence>
<evidence type="ECO:0000313" key="2">
    <source>
        <dbReference type="Proteomes" id="UP000288351"/>
    </source>
</evidence>
<evidence type="ECO:0008006" key="3">
    <source>
        <dbReference type="Google" id="ProtNLM"/>
    </source>
</evidence>
<reference evidence="1 2" key="1">
    <citation type="journal article" date="2019" name="Microbiol. Resour. Announc.">
        <title>Draft Genome Sequence of the Most Traditional epsilon-Poly-l-Lysine Producer, Streptomyces albulus NBRC14147.</title>
        <authorList>
            <person name="Yamanaka K."/>
            <person name="Hamano Y."/>
        </authorList>
    </citation>
    <scope>NUCLEOTIDE SEQUENCE [LARGE SCALE GENOMIC DNA]</scope>
    <source>
        <strain evidence="1 2">NBRC 14147</strain>
    </source>
</reference>
<dbReference type="AlphaFoldDB" id="A0A401QUV9"/>
<organism evidence="1 2">
    <name type="scientific">Streptomyces noursei</name>
    <name type="common">Streptomyces albulus</name>
    <dbReference type="NCBI Taxonomy" id="1971"/>
    <lineage>
        <taxon>Bacteria</taxon>
        <taxon>Bacillati</taxon>
        <taxon>Actinomycetota</taxon>
        <taxon>Actinomycetes</taxon>
        <taxon>Kitasatosporales</taxon>
        <taxon>Streptomycetaceae</taxon>
        <taxon>Streptomyces</taxon>
    </lineage>
</organism>
<dbReference type="Proteomes" id="UP000288351">
    <property type="component" value="Unassembled WGS sequence"/>
</dbReference>